<comment type="similarity">
    <text evidence="1">Belongs to the FtsK/SpoIIIE/SftA family.</text>
</comment>
<dbReference type="InterPro" id="IPR027417">
    <property type="entry name" value="P-loop_NTPase"/>
</dbReference>
<feature type="binding site" evidence="6">
    <location>
        <begin position="303"/>
        <end position="310"/>
    </location>
    <ligand>
        <name>ATP</name>
        <dbReference type="ChEBI" id="CHEBI:30616"/>
    </ligand>
</feature>
<dbReference type="Gene3D" id="1.10.10.10">
    <property type="entry name" value="Winged helix-like DNA-binding domain superfamily/Winged helix DNA-binding domain"/>
    <property type="match status" value="1"/>
</dbReference>
<dbReference type="InterPro" id="IPR036390">
    <property type="entry name" value="WH_DNA-bd_sf"/>
</dbReference>
<keyword evidence="3 6" id="KW-0067">ATP-binding</keyword>
<reference evidence="10 11" key="1">
    <citation type="submission" date="2020-12" db="EMBL/GenBank/DDBJ databases">
        <title>Sphingomonas sp.</title>
        <authorList>
            <person name="Kim M.K."/>
        </authorList>
    </citation>
    <scope>NUCLEOTIDE SEQUENCE [LARGE SCALE GENOMIC DNA]</scope>
    <source>
        <strain evidence="10 11">BT552</strain>
    </source>
</reference>
<proteinExistence type="inferred from homology"/>
<keyword evidence="4" id="KW-0238">DNA-binding</keyword>
<evidence type="ECO:0000256" key="7">
    <source>
        <dbReference type="SAM" id="MobiDB-lite"/>
    </source>
</evidence>
<accession>A0ABS2D7Q7</accession>
<evidence type="ECO:0000256" key="5">
    <source>
        <dbReference type="ARBA" id="ARBA00025923"/>
    </source>
</evidence>
<dbReference type="Pfam" id="PF01580">
    <property type="entry name" value="FtsK_SpoIIIE"/>
    <property type="match status" value="1"/>
</dbReference>
<evidence type="ECO:0000256" key="4">
    <source>
        <dbReference type="ARBA" id="ARBA00023125"/>
    </source>
</evidence>
<dbReference type="Pfam" id="PF17854">
    <property type="entry name" value="FtsK_alpha"/>
    <property type="match status" value="1"/>
</dbReference>
<feature type="region of interest" description="Disordered" evidence="7">
    <location>
        <begin position="97"/>
        <end position="141"/>
    </location>
</feature>
<organism evidence="10 11">
    <name type="scientific">Sphingomonas longa</name>
    <dbReference type="NCBI Taxonomy" id="2778730"/>
    <lineage>
        <taxon>Bacteria</taxon>
        <taxon>Pseudomonadati</taxon>
        <taxon>Pseudomonadota</taxon>
        <taxon>Alphaproteobacteria</taxon>
        <taxon>Sphingomonadales</taxon>
        <taxon>Sphingomonadaceae</taxon>
        <taxon>Sphingomonas</taxon>
    </lineage>
</organism>
<dbReference type="PANTHER" id="PTHR22683:SF41">
    <property type="entry name" value="DNA TRANSLOCASE FTSK"/>
    <property type="match status" value="1"/>
</dbReference>
<keyword evidence="11" id="KW-1185">Reference proteome</keyword>
<gene>
    <name evidence="10" type="ORF">ILT43_11330</name>
</gene>
<dbReference type="GO" id="GO:0051301">
    <property type="term" value="P:cell division"/>
    <property type="evidence" value="ECO:0007669"/>
    <property type="project" value="UniProtKB-KW"/>
</dbReference>
<dbReference type="Proteomes" id="UP000763641">
    <property type="component" value="Unassembled WGS sequence"/>
</dbReference>
<keyword evidence="10" id="KW-0132">Cell division</keyword>
<dbReference type="SUPFAM" id="SSF52540">
    <property type="entry name" value="P-loop containing nucleoside triphosphate hydrolases"/>
    <property type="match status" value="1"/>
</dbReference>
<evidence type="ECO:0000256" key="2">
    <source>
        <dbReference type="ARBA" id="ARBA00022741"/>
    </source>
</evidence>
<keyword evidence="8" id="KW-0812">Transmembrane</keyword>
<evidence type="ECO:0000256" key="8">
    <source>
        <dbReference type="SAM" id="Phobius"/>
    </source>
</evidence>
<evidence type="ECO:0000313" key="11">
    <source>
        <dbReference type="Proteomes" id="UP000763641"/>
    </source>
</evidence>
<dbReference type="SUPFAM" id="SSF46785">
    <property type="entry name" value="Winged helix' DNA-binding domain"/>
    <property type="match status" value="1"/>
</dbReference>
<dbReference type="InterPro" id="IPR018541">
    <property type="entry name" value="Ftsk_gamma"/>
</dbReference>
<sequence length="650" mass="70616">MAFVSAASVLALPAGWGGIVGLGVAGAIRWALAFVGQPVAELWAGRALGLIAAIAGVIIWARSLEIEFGERRWRFRRARPADGDLPYDIDAYATDEDDEEPLTLTRKPVQPRAVAEPDPRPAPVIADRNLAPVSAATPKRQQQLDLRDNYVLPSLDLLVPSPPSSGNVVDKAALERNARLLENVLDDFHVKGSIIEVRPGPVVTMYELEPAPGIKASRVIALADDIARNMSAISARVAVIPGRNVIGIELPNAKRESVSLHELVGSQSFEDQAAQLPIILGKNIAGDPVITDLAPMPHLLVAGTTGSGKSVGLNCMILSLLYRLTPSQCRMIMIDPKMLELSMYDDIPHLLSPVVTDPAKAVRALKWAVETMEDRYRQMSSVGVRSLAGFNDKVRGARAKGQPLGRRVQTGYNPDTGAPIYEEEKLEYDVLPQIVVIVDELADLMMTAGKEVEFLIQRLAQKARAAGIHLIMATQRPSVDVITGVIKANLPTRISFHVTSKIDSRTILGEQGAEQLLGRGDMLYMPGGKGIVRVHGPFTSDDEVRAVADHWRGQGLPDYISSVTEEPEDGFALEGAPTGEDSAEDQQYRAAIQLVCESQKASTSWLQRQLRIGYNSAARLIERMEKDGIVGRPDHVGRREVLRDAEGHAI</sequence>
<comment type="subunit">
    <text evidence="5">Homohexamer. Forms a ring that surrounds DNA.</text>
</comment>
<evidence type="ECO:0000313" key="10">
    <source>
        <dbReference type="EMBL" id="MBM6576968.1"/>
    </source>
</evidence>
<dbReference type="SMART" id="SM00843">
    <property type="entry name" value="Ftsk_gamma"/>
    <property type="match status" value="1"/>
</dbReference>
<comment type="caution">
    <text evidence="10">The sequence shown here is derived from an EMBL/GenBank/DDBJ whole genome shotgun (WGS) entry which is preliminary data.</text>
</comment>
<keyword evidence="2 6" id="KW-0547">Nucleotide-binding</keyword>
<name>A0ABS2D7Q7_9SPHN</name>
<dbReference type="Gene3D" id="3.30.980.40">
    <property type="match status" value="1"/>
</dbReference>
<dbReference type="PANTHER" id="PTHR22683">
    <property type="entry name" value="SPORULATION PROTEIN RELATED"/>
    <property type="match status" value="1"/>
</dbReference>
<evidence type="ECO:0000259" key="9">
    <source>
        <dbReference type="PROSITE" id="PS50901"/>
    </source>
</evidence>
<keyword evidence="8" id="KW-0472">Membrane</keyword>
<evidence type="ECO:0000256" key="6">
    <source>
        <dbReference type="PROSITE-ProRule" id="PRU00289"/>
    </source>
</evidence>
<dbReference type="InterPro" id="IPR036388">
    <property type="entry name" value="WH-like_DNA-bd_sf"/>
</dbReference>
<dbReference type="EMBL" id="JAFEMC010000003">
    <property type="protein sequence ID" value="MBM6576968.1"/>
    <property type="molecule type" value="Genomic_DNA"/>
</dbReference>
<feature type="transmembrane region" description="Helical" evidence="8">
    <location>
        <begin position="43"/>
        <end position="64"/>
    </location>
</feature>
<keyword evidence="8" id="KW-1133">Transmembrane helix</keyword>
<dbReference type="Pfam" id="PF09397">
    <property type="entry name" value="FtsK_gamma"/>
    <property type="match status" value="1"/>
</dbReference>
<evidence type="ECO:0000256" key="1">
    <source>
        <dbReference type="ARBA" id="ARBA00006474"/>
    </source>
</evidence>
<dbReference type="InterPro" id="IPR041027">
    <property type="entry name" value="FtsK_alpha"/>
</dbReference>
<dbReference type="PROSITE" id="PS50901">
    <property type="entry name" value="FTSK"/>
    <property type="match status" value="1"/>
</dbReference>
<dbReference type="InterPro" id="IPR002543">
    <property type="entry name" value="FtsK_dom"/>
</dbReference>
<evidence type="ECO:0000256" key="3">
    <source>
        <dbReference type="ARBA" id="ARBA00022840"/>
    </source>
</evidence>
<dbReference type="InterPro" id="IPR050206">
    <property type="entry name" value="FtsK/SpoIIIE/SftA"/>
</dbReference>
<protein>
    <submittedName>
        <fullName evidence="10">Cell division protein FtsK</fullName>
    </submittedName>
</protein>
<feature type="domain" description="FtsK" evidence="9">
    <location>
        <begin position="286"/>
        <end position="505"/>
    </location>
</feature>
<dbReference type="Gene3D" id="3.40.50.300">
    <property type="entry name" value="P-loop containing nucleotide triphosphate hydrolases"/>
    <property type="match status" value="1"/>
</dbReference>
<dbReference type="CDD" id="cd01127">
    <property type="entry name" value="TrwB_TraG_TraD_VirD4"/>
    <property type="match status" value="1"/>
</dbReference>
<keyword evidence="10" id="KW-0131">Cell cycle</keyword>